<dbReference type="PANTHER" id="PTHR42949">
    <property type="entry name" value="ANAEROBIC GLYCEROL-3-PHOSPHATE DEHYDROGENASE SUBUNIT B"/>
    <property type="match status" value="1"/>
</dbReference>
<name>A0AAP5V134_9BURK</name>
<dbReference type="InterPro" id="IPR036188">
    <property type="entry name" value="FAD/NAD-bd_sf"/>
</dbReference>
<feature type="domain" description="FAD/NAD(P)-binding" evidence="2">
    <location>
        <begin position="8"/>
        <end position="296"/>
    </location>
</feature>
<dbReference type="PRINTS" id="PR00368">
    <property type="entry name" value="FADPNR"/>
</dbReference>
<evidence type="ECO:0000313" key="4">
    <source>
        <dbReference type="Proteomes" id="UP001246473"/>
    </source>
</evidence>
<reference evidence="3" key="1">
    <citation type="submission" date="2022-08" db="EMBL/GenBank/DDBJ databases">
        <authorList>
            <person name="Kim S.-J."/>
        </authorList>
    </citation>
    <scope>NUCLEOTIDE SEQUENCE</scope>
    <source>
        <strain evidence="3">KJ</strain>
    </source>
</reference>
<dbReference type="Proteomes" id="UP001246473">
    <property type="component" value="Unassembled WGS sequence"/>
</dbReference>
<protein>
    <submittedName>
        <fullName evidence="3">NAD(P)/FAD-dependent oxidoreductase</fullName>
    </submittedName>
</protein>
<dbReference type="AlphaFoldDB" id="A0AAP5V134"/>
<dbReference type="RefSeq" id="WP_315697582.1">
    <property type="nucleotide sequence ID" value="NZ_JANSLM010000026.1"/>
</dbReference>
<comment type="caution">
    <text evidence="3">The sequence shown here is derived from an EMBL/GenBank/DDBJ whole genome shotgun (WGS) entry which is preliminary data.</text>
</comment>
<dbReference type="Pfam" id="PF07992">
    <property type="entry name" value="Pyr_redox_2"/>
    <property type="match status" value="1"/>
</dbReference>
<evidence type="ECO:0000256" key="1">
    <source>
        <dbReference type="ARBA" id="ARBA00023002"/>
    </source>
</evidence>
<organism evidence="3 4">
    <name type="scientific">Paraburkholderia fungorum</name>
    <dbReference type="NCBI Taxonomy" id="134537"/>
    <lineage>
        <taxon>Bacteria</taxon>
        <taxon>Pseudomonadati</taxon>
        <taxon>Pseudomonadota</taxon>
        <taxon>Betaproteobacteria</taxon>
        <taxon>Burkholderiales</taxon>
        <taxon>Burkholderiaceae</taxon>
        <taxon>Paraburkholderia</taxon>
    </lineage>
</organism>
<keyword evidence="1" id="KW-0560">Oxidoreductase</keyword>
<dbReference type="PANTHER" id="PTHR42949:SF3">
    <property type="entry name" value="ANAEROBIC GLYCEROL-3-PHOSPHATE DEHYDROGENASE SUBUNIT B"/>
    <property type="match status" value="1"/>
</dbReference>
<dbReference type="InterPro" id="IPR023753">
    <property type="entry name" value="FAD/NAD-binding_dom"/>
</dbReference>
<dbReference type="PRINTS" id="PR00469">
    <property type="entry name" value="PNDRDTASEII"/>
</dbReference>
<dbReference type="EMBL" id="JANSLM010000026">
    <property type="protein sequence ID" value="MDT8843552.1"/>
    <property type="molecule type" value="Genomic_DNA"/>
</dbReference>
<dbReference type="InterPro" id="IPR051691">
    <property type="entry name" value="Metab_Enz_Cyan_OpOx_G3PDH"/>
</dbReference>
<evidence type="ECO:0000259" key="2">
    <source>
        <dbReference type="Pfam" id="PF07992"/>
    </source>
</evidence>
<gene>
    <name evidence="3" type="ORF">ParKJ_39750</name>
</gene>
<dbReference type="SUPFAM" id="SSF51905">
    <property type="entry name" value="FAD/NAD(P)-binding domain"/>
    <property type="match status" value="1"/>
</dbReference>
<accession>A0AAP5V134</accession>
<sequence>MSNSVDVDVLVIGGGPAGIAAAVELRKQGVQRVTIVEREAVLGGVPRHCGHPPFGMREFGRVYSGPVYAARLAAMAKEHGVTVRVGTTVTRLESGGRVQLADTEGRASLAAQRVILATGVRESPRSARLVSGDRPVGVINTGALQSFVYLRELMPFRRPLIVGTELVAISAVLTCLKAGIRPVGIVEAGTRPTTRRAFTLLPRLFGIPLWYETELDHIEGNGRVEGVRLRGPGGAVRHIDCDGVLFTGKFTPEAALVRGSHLLLDPGTGGPVVDQYGRSSDPSYFAAGNLLRPLETAGWSFREGTRIGRSVAADLHGRMPEALASVSVERGEGIKLVMPQRLVVPHAPHGSGVPQGLEHLQVRVAQQIEGTLEVTAGGRVLCEKRVSALPERRLLIPLRQLEIPAAGGTLRVAIRLDA</sequence>
<dbReference type="Gene3D" id="3.50.50.60">
    <property type="entry name" value="FAD/NAD(P)-binding domain"/>
    <property type="match status" value="2"/>
</dbReference>
<dbReference type="GO" id="GO:0016491">
    <property type="term" value="F:oxidoreductase activity"/>
    <property type="evidence" value="ECO:0007669"/>
    <property type="project" value="UniProtKB-KW"/>
</dbReference>
<proteinExistence type="predicted"/>
<evidence type="ECO:0000313" key="3">
    <source>
        <dbReference type="EMBL" id="MDT8843552.1"/>
    </source>
</evidence>